<dbReference type="PANTHER" id="PTHR43133:SF51">
    <property type="entry name" value="RNA POLYMERASE SIGMA FACTOR"/>
    <property type="match status" value="1"/>
</dbReference>
<dbReference type="InterPro" id="IPR007627">
    <property type="entry name" value="RNA_pol_sigma70_r2"/>
</dbReference>
<evidence type="ECO:0000256" key="3">
    <source>
        <dbReference type="ARBA" id="ARBA00023082"/>
    </source>
</evidence>
<proteinExistence type="inferred from homology"/>
<dbReference type="InterPro" id="IPR000838">
    <property type="entry name" value="RNA_pol_sigma70_ECF_CS"/>
</dbReference>
<organism evidence="9">
    <name type="scientific">Mariniphaga anaerophila</name>
    <dbReference type="NCBI Taxonomy" id="1484053"/>
    <lineage>
        <taxon>Bacteria</taxon>
        <taxon>Pseudomonadati</taxon>
        <taxon>Bacteroidota</taxon>
        <taxon>Bacteroidia</taxon>
        <taxon>Marinilabiliales</taxon>
        <taxon>Prolixibacteraceae</taxon>
        <taxon>Mariniphaga</taxon>
    </lineage>
</organism>
<dbReference type="InterPro" id="IPR013324">
    <property type="entry name" value="RNA_pol_sigma_r3/r4-like"/>
</dbReference>
<accession>A0A831LJ94</accession>
<dbReference type="GO" id="GO:0016987">
    <property type="term" value="F:sigma factor activity"/>
    <property type="evidence" value="ECO:0007669"/>
    <property type="project" value="UniProtKB-KW"/>
</dbReference>
<dbReference type="InterPro" id="IPR013325">
    <property type="entry name" value="RNA_pol_sigma_r2"/>
</dbReference>
<dbReference type="CDD" id="cd06171">
    <property type="entry name" value="Sigma70_r4"/>
    <property type="match status" value="1"/>
</dbReference>
<dbReference type="InterPro" id="IPR014284">
    <property type="entry name" value="RNA_pol_sigma-70_dom"/>
</dbReference>
<dbReference type="Pfam" id="PF04542">
    <property type="entry name" value="Sigma70_r2"/>
    <property type="match status" value="1"/>
</dbReference>
<dbReference type="PROSITE" id="PS01063">
    <property type="entry name" value="SIGMA70_ECF"/>
    <property type="match status" value="1"/>
</dbReference>
<evidence type="ECO:0000256" key="6">
    <source>
        <dbReference type="RuleBase" id="RU000716"/>
    </source>
</evidence>
<dbReference type="SUPFAM" id="SSF88659">
    <property type="entry name" value="Sigma3 and sigma4 domains of RNA polymerase sigma factors"/>
    <property type="match status" value="1"/>
</dbReference>
<evidence type="ECO:0000256" key="4">
    <source>
        <dbReference type="ARBA" id="ARBA00023125"/>
    </source>
</evidence>
<dbReference type="Gene3D" id="1.10.1740.10">
    <property type="match status" value="1"/>
</dbReference>
<gene>
    <name evidence="9" type="ORF">ENN90_14310</name>
</gene>
<feature type="domain" description="RNA polymerase sigma-70 region 2" evidence="7">
    <location>
        <begin position="25"/>
        <end position="93"/>
    </location>
</feature>
<dbReference type="EMBL" id="DSDK01000803">
    <property type="protein sequence ID" value="HDR52767.1"/>
    <property type="molecule type" value="Genomic_DNA"/>
</dbReference>
<evidence type="ECO:0000256" key="5">
    <source>
        <dbReference type="ARBA" id="ARBA00023163"/>
    </source>
</evidence>
<dbReference type="GO" id="GO:0006352">
    <property type="term" value="P:DNA-templated transcription initiation"/>
    <property type="evidence" value="ECO:0007669"/>
    <property type="project" value="InterPro"/>
</dbReference>
<dbReference type="InterPro" id="IPR036388">
    <property type="entry name" value="WH-like_DNA-bd_sf"/>
</dbReference>
<dbReference type="AlphaFoldDB" id="A0A831LJ94"/>
<evidence type="ECO:0000256" key="1">
    <source>
        <dbReference type="ARBA" id="ARBA00010641"/>
    </source>
</evidence>
<keyword evidence="2 6" id="KW-0805">Transcription regulation</keyword>
<dbReference type="InterPro" id="IPR013249">
    <property type="entry name" value="RNA_pol_sigma70_r4_t2"/>
</dbReference>
<reference evidence="9" key="1">
    <citation type="journal article" date="2020" name="mSystems">
        <title>Genome- and Community-Level Interaction Insights into Carbon Utilization and Element Cycling Functions of Hydrothermarchaeota in Hydrothermal Sediment.</title>
        <authorList>
            <person name="Zhou Z."/>
            <person name="Liu Y."/>
            <person name="Xu W."/>
            <person name="Pan J."/>
            <person name="Luo Z.H."/>
            <person name="Li M."/>
        </authorList>
    </citation>
    <scope>NUCLEOTIDE SEQUENCE [LARGE SCALE GENOMIC DNA]</scope>
    <source>
        <strain evidence="9">SpSt-1217</strain>
    </source>
</reference>
<keyword evidence="5 6" id="KW-0804">Transcription</keyword>
<dbReference type="NCBIfam" id="TIGR02937">
    <property type="entry name" value="sigma70-ECF"/>
    <property type="match status" value="1"/>
</dbReference>
<dbReference type="Gene3D" id="1.10.10.10">
    <property type="entry name" value="Winged helix-like DNA-binding domain superfamily/Winged helix DNA-binding domain"/>
    <property type="match status" value="1"/>
</dbReference>
<comment type="similarity">
    <text evidence="1 6">Belongs to the sigma-70 factor family. ECF subfamily.</text>
</comment>
<keyword evidence="3 6" id="KW-0731">Sigma factor</keyword>
<evidence type="ECO:0000256" key="2">
    <source>
        <dbReference type="ARBA" id="ARBA00023015"/>
    </source>
</evidence>
<evidence type="ECO:0000259" key="7">
    <source>
        <dbReference type="Pfam" id="PF04542"/>
    </source>
</evidence>
<sequence>METDDRQLIAELKQENTRDLAFHRLVKTYQERLYWHIRKIVLSHEDTDDVLQNTFLKVWKSIGGFREESKLYTWLYRIATNEAITFLNSKKRRNLLPLNDVSDYLMENLTSDPYFEGDQLQMKLQQAILRLPEKQRIVFNMKYFDDLKYEEMSQILDTSVGALKASYHHAAKKVEEFIKNTD</sequence>
<dbReference type="InterPro" id="IPR039425">
    <property type="entry name" value="RNA_pol_sigma-70-like"/>
</dbReference>
<comment type="caution">
    <text evidence="9">The sequence shown here is derived from an EMBL/GenBank/DDBJ whole genome shotgun (WGS) entry which is preliminary data.</text>
</comment>
<dbReference type="GO" id="GO:0003677">
    <property type="term" value="F:DNA binding"/>
    <property type="evidence" value="ECO:0007669"/>
    <property type="project" value="UniProtKB-KW"/>
</dbReference>
<name>A0A831LJ94_9BACT</name>
<protein>
    <recommendedName>
        <fullName evidence="6">RNA polymerase sigma factor</fullName>
    </recommendedName>
</protein>
<dbReference type="Pfam" id="PF08281">
    <property type="entry name" value="Sigma70_r4_2"/>
    <property type="match status" value="1"/>
</dbReference>
<dbReference type="SUPFAM" id="SSF88946">
    <property type="entry name" value="Sigma2 domain of RNA polymerase sigma factors"/>
    <property type="match status" value="1"/>
</dbReference>
<feature type="domain" description="RNA polymerase sigma factor 70 region 4 type 2" evidence="8">
    <location>
        <begin position="122"/>
        <end position="173"/>
    </location>
</feature>
<evidence type="ECO:0000313" key="9">
    <source>
        <dbReference type="EMBL" id="HDR52767.1"/>
    </source>
</evidence>
<keyword evidence="4 6" id="KW-0238">DNA-binding</keyword>
<dbReference type="Proteomes" id="UP000886047">
    <property type="component" value="Unassembled WGS sequence"/>
</dbReference>
<evidence type="ECO:0000259" key="8">
    <source>
        <dbReference type="Pfam" id="PF08281"/>
    </source>
</evidence>
<dbReference type="PANTHER" id="PTHR43133">
    <property type="entry name" value="RNA POLYMERASE ECF-TYPE SIGMA FACTO"/>
    <property type="match status" value="1"/>
</dbReference>